<name>A0A0K9GQM4_9BACI</name>
<accession>A0A0K9GQM4</accession>
<keyword evidence="3" id="KW-1185">Reference proteome</keyword>
<evidence type="ECO:0000313" key="3">
    <source>
        <dbReference type="Proteomes" id="UP000037146"/>
    </source>
</evidence>
<proteinExistence type="predicted"/>
<evidence type="ECO:0000313" key="2">
    <source>
        <dbReference type="EMBL" id="KMY48562.1"/>
    </source>
</evidence>
<protein>
    <submittedName>
        <fullName evidence="2">Transposase</fullName>
    </submittedName>
</protein>
<gene>
    <name evidence="2" type="ORF">AC625_02735</name>
</gene>
<dbReference type="Proteomes" id="UP000037146">
    <property type="component" value="Unassembled WGS sequence"/>
</dbReference>
<dbReference type="Pfam" id="PF13518">
    <property type="entry name" value="HTH_28"/>
    <property type="match status" value="1"/>
</dbReference>
<dbReference type="InterPro" id="IPR055247">
    <property type="entry name" value="InsJ-like_HTH"/>
</dbReference>
<sequence length="107" mass="12904">MGKKNNYSEEVKMAVIEMKLSGDYSNREIMDKFGITNVTQVKRWMRWYREGQQYRLAQGIGKQYCYGKGPEELSDIEQLKRENERLKIQLEILKKYQGIERSWFQKL</sequence>
<feature type="domain" description="Insertion element IS150 protein InsJ-like helix-turn-helix" evidence="1">
    <location>
        <begin position="12"/>
        <end position="51"/>
    </location>
</feature>
<dbReference type="PATRIC" id="fig|1679170.3.peg.555"/>
<dbReference type="STRING" id="1679170.AC625_02735"/>
<evidence type="ECO:0000259" key="1">
    <source>
        <dbReference type="Pfam" id="PF13518"/>
    </source>
</evidence>
<comment type="caution">
    <text evidence="2">The sequence shown here is derived from an EMBL/GenBank/DDBJ whole genome shotgun (WGS) entry which is preliminary data.</text>
</comment>
<organism evidence="2 3">
    <name type="scientific">Peribacillus loiseleuriae</name>
    <dbReference type="NCBI Taxonomy" id="1679170"/>
    <lineage>
        <taxon>Bacteria</taxon>
        <taxon>Bacillati</taxon>
        <taxon>Bacillota</taxon>
        <taxon>Bacilli</taxon>
        <taxon>Bacillales</taxon>
        <taxon>Bacillaceae</taxon>
        <taxon>Peribacillus</taxon>
    </lineage>
</organism>
<dbReference type="SUPFAM" id="SSF46689">
    <property type="entry name" value="Homeodomain-like"/>
    <property type="match status" value="1"/>
</dbReference>
<dbReference type="EMBL" id="LFZW01000001">
    <property type="protein sequence ID" value="KMY48562.1"/>
    <property type="molecule type" value="Genomic_DNA"/>
</dbReference>
<dbReference type="InterPro" id="IPR009057">
    <property type="entry name" value="Homeodomain-like_sf"/>
</dbReference>
<reference evidence="3" key="1">
    <citation type="submission" date="2015-07" db="EMBL/GenBank/DDBJ databases">
        <title>Genome sequencing project for genomic taxonomy and phylogenomics of Bacillus-like bacteria.</title>
        <authorList>
            <person name="Liu B."/>
            <person name="Wang J."/>
            <person name="Zhu Y."/>
            <person name="Liu G."/>
            <person name="Chen Q."/>
            <person name="Chen Z."/>
            <person name="Lan J."/>
            <person name="Che J."/>
            <person name="Ge C."/>
            <person name="Shi H."/>
            <person name="Pan Z."/>
            <person name="Liu X."/>
        </authorList>
    </citation>
    <scope>NUCLEOTIDE SEQUENCE [LARGE SCALE GENOMIC DNA]</scope>
    <source>
        <strain evidence="3">FJAT-27997</strain>
    </source>
</reference>
<dbReference type="AlphaFoldDB" id="A0A0K9GQM4"/>